<proteinExistence type="predicted"/>
<protein>
    <submittedName>
        <fullName evidence="2">Uncharacterized protein LOC106773939</fullName>
    </submittedName>
</protein>
<name>A0A1S3VDA7_VIGRR</name>
<organism evidence="1 2">
    <name type="scientific">Vigna radiata var. radiata</name>
    <name type="common">Mung bean</name>
    <name type="synonym">Phaseolus aureus</name>
    <dbReference type="NCBI Taxonomy" id="3916"/>
    <lineage>
        <taxon>Eukaryota</taxon>
        <taxon>Viridiplantae</taxon>
        <taxon>Streptophyta</taxon>
        <taxon>Embryophyta</taxon>
        <taxon>Tracheophyta</taxon>
        <taxon>Spermatophyta</taxon>
        <taxon>Magnoliopsida</taxon>
        <taxon>eudicotyledons</taxon>
        <taxon>Gunneridae</taxon>
        <taxon>Pentapetalae</taxon>
        <taxon>rosids</taxon>
        <taxon>fabids</taxon>
        <taxon>Fabales</taxon>
        <taxon>Fabaceae</taxon>
        <taxon>Papilionoideae</taxon>
        <taxon>50 kb inversion clade</taxon>
        <taxon>NPAAA clade</taxon>
        <taxon>indigoferoid/millettioid clade</taxon>
        <taxon>Phaseoleae</taxon>
        <taxon>Vigna</taxon>
    </lineage>
</organism>
<dbReference type="Proteomes" id="UP000087766">
    <property type="component" value="Chromosome 9"/>
</dbReference>
<sequence length="105" mass="11933">MGEEDEACGYVVEEGEAEDEEDFGGMEGNVEVQDLVLDGEEEEGIVEEDMTKGFKFRLGMEFKSLKEKQGSKECLCTNFYFSWKGYICISGKGCICISWKEIKKR</sequence>
<dbReference type="AlphaFoldDB" id="A0A1S3VDA7"/>
<dbReference type="KEGG" id="vra:106773939"/>
<reference evidence="1" key="1">
    <citation type="journal article" date="2014" name="Nat. Commun.">
        <title>Genome sequence of mungbean and insights into evolution within Vigna species.</title>
        <authorList>
            <person name="Kang Y.J."/>
            <person name="Kim S.K."/>
            <person name="Kim M.Y."/>
            <person name="Lestari P."/>
            <person name="Kim K.H."/>
            <person name="Ha B.K."/>
            <person name="Jun T.H."/>
            <person name="Hwang W.J."/>
            <person name="Lee T."/>
            <person name="Lee J."/>
            <person name="Shim S."/>
            <person name="Yoon M.Y."/>
            <person name="Jang Y.E."/>
            <person name="Han K.S."/>
            <person name="Taeprayoon P."/>
            <person name="Yoon N."/>
            <person name="Somta P."/>
            <person name="Tanya P."/>
            <person name="Kim K.S."/>
            <person name="Gwag J.G."/>
            <person name="Moon J.K."/>
            <person name="Lee Y.H."/>
            <person name="Park B.S."/>
            <person name="Bombarely A."/>
            <person name="Doyle J.J."/>
            <person name="Jackson S.A."/>
            <person name="Schafleitner R."/>
            <person name="Srinives P."/>
            <person name="Varshney R.K."/>
            <person name="Lee S.H."/>
        </authorList>
    </citation>
    <scope>NUCLEOTIDE SEQUENCE [LARGE SCALE GENOMIC DNA]</scope>
    <source>
        <strain evidence="1">cv. VC1973A</strain>
    </source>
</reference>
<evidence type="ECO:0000313" key="2">
    <source>
        <dbReference type="RefSeq" id="XP_014516192.1"/>
    </source>
</evidence>
<dbReference type="RefSeq" id="XP_014516192.1">
    <property type="nucleotide sequence ID" value="XM_014660706.2"/>
</dbReference>
<reference evidence="2" key="2">
    <citation type="submission" date="2025-08" db="UniProtKB">
        <authorList>
            <consortium name="RefSeq"/>
        </authorList>
    </citation>
    <scope>IDENTIFICATION</scope>
    <source>
        <tissue evidence="2">Leaf</tissue>
    </source>
</reference>
<accession>A0A1S3VDA7</accession>
<evidence type="ECO:0000313" key="1">
    <source>
        <dbReference type="Proteomes" id="UP000087766"/>
    </source>
</evidence>
<gene>
    <name evidence="2" type="primary">LOC106773939</name>
</gene>
<dbReference type="GeneID" id="106773939"/>
<keyword evidence="1" id="KW-1185">Reference proteome</keyword>